<dbReference type="PROSITE" id="PS51257">
    <property type="entry name" value="PROKAR_LIPOPROTEIN"/>
    <property type="match status" value="1"/>
</dbReference>
<evidence type="ECO:0000256" key="4">
    <source>
        <dbReference type="ARBA" id="ARBA00022692"/>
    </source>
</evidence>
<dbReference type="RefSeq" id="WP_117176345.1">
    <property type="nucleotide sequence ID" value="NZ_QFZK01000004.1"/>
</dbReference>
<dbReference type="SUPFAM" id="SSF55073">
    <property type="entry name" value="Nucleotide cyclase"/>
    <property type="match status" value="1"/>
</dbReference>
<evidence type="ECO:0000259" key="10">
    <source>
        <dbReference type="PROSITE" id="PS50887"/>
    </source>
</evidence>
<dbReference type="Pfam" id="PF05231">
    <property type="entry name" value="MASE1"/>
    <property type="match status" value="1"/>
</dbReference>
<reference evidence="11 12" key="1">
    <citation type="submission" date="2018-05" db="EMBL/GenBank/DDBJ databases">
        <title>Rhodoferax soyangensis sp.nov., isolated from an oligotrophic freshwater lake.</title>
        <authorList>
            <person name="Park M."/>
        </authorList>
    </citation>
    <scope>NUCLEOTIDE SEQUENCE [LARGE SCALE GENOMIC DNA]</scope>
    <source>
        <strain evidence="11 12">IMCC26218</strain>
    </source>
</reference>
<dbReference type="GO" id="GO:1902201">
    <property type="term" value="P:negative regulation of bacterial-type flagellum-dependent cell motility"/>
    <property type="evidence" value="ECO:0007669"/>
    <property type="project" value="TreeGrafter"/>
</dbReference>
<feature type="transmembrane region" description="Helical" evidence="9">
    <location>
        <begin position="199"/>
        <end position="221"/>
    </location>
</feature>
<evidence type="ECO:0000256" key="1">
    <source>
        <dbReference type="ARBA" id="ARBA00004651"/>
    </source>
</evidence>
<dbReference type="InterPro" id="IPR050469">
    <property type="entry name" value="Diguanylate_Cyclase"/>
</dbReference>
<feature type="transmembrane region" description="Helical" evidence="9">
    <location>
        <begin position="168"/>
        <end position="187"/>
    </location>
</feature>
<evidence type="ECO:0000256" key="2">
    <source>
        <dbReference type="ARBA" id="ARBA00012528"/>
    </source>
</evidence>
<protein>
    <recommendedName>
        <fullName evidence="2">diguanylate cyclase</fullName>
        <ecNumber evidence="2">2.7.7.65</ecNumber>
    </recommendedName>
</protein>
<feature type="transmembrane region" description="Helical" evidence="9">
    <location>
        <begin position="127"/>
        <end position="148"/>
    </location>
</feature>
<dbReference type="Proteomes" id="UP000260665">
    <property type="component" value="Unassembled WGS sequence"/>
</dbReference>
<dbReference type="GO" id="GO:0052621">
    <property type="term" value="F:diguanylate cyclase activity"/>
    <property type="evidence" value="ECO:0007669"/>
    <property type="project" value="UniProtKB-EC"/>
</dbReference>
<keyword evidence="8" id="KW-0175">Coiled coil</keyword>
<dbReference type="EMBL" id="QFZK01000004">
    <property type="protein sequence ID" value="RFO97298.1"/>
    <property type="molecule type" value="Genomic_DNA"/>
</dbReference>
<dbReference type="Gene3D" id="3.30.70.270">
    <property type="match status" value="1"/>
</dbReference>
<evidence type="ECO:0000256" key="8">
    <source>
        <dbReference type="SAM" id="Coils"/>
    </source>
</evidence>
<accession>A0A3E1RD58</accession>
<evidence type="ECO:0000313" key="12">
    <source>
        <dbReference type="Proteomes" id="UP000260665"/>
    </source>
</evidence>
<dbReference type="InterPro" id="IPR000160">
    <property type="entry name" value="GGDEF_dom"/>
</dbReference>
<dbReference type="InterPro" id="IPR007895">
    <property type="entry name" value="MASE1"/>
</dbReference>
<dbReference type="Pfam" id="PF00990">
    <property type="entry name" value="GGDEF"/>
    <property type="match status" value="1"/>
</dbReference>
<dbReference type="CDD" id="cd01949">
    <property type="entry name" value="GGDEF"/>
    <property type="match status" value="1"/>
</dbReference>
<keyword evidence="12" id="KW-1185">Reference proteome</keyword>
<dbReference type="PROSITE" id="PS50887">
    <property type="entry name" value="GGDEF"/>
    <property type="match status" value="1"/>
</dbReference>
<dbReference type="OrthoDB" id="9813903at2"/>
<feature type="domain" description="GGDEF" evidence="10">
    <location>
        <begin position="379"/>
        <end position="513"/>
    </location>
</feature>
<comment type="catalytic activity">
    <reaction evidence="7">
        <text>2 GTP = 3',3'-c-di-GMP + 2 diphosphate</text>
        <dbReference type="Rhea" id="RHEA:24898"/>
        <dbReference type="ChEBI" id="CHEBI:33019"/>
        <dbReference type="ChEBI" id="CHEBI:37565"/>
        <dbReference type="ChEBI" id="CHEBI:58805"/>
        <dbReference type="EC" id="2.7.7.65"/>
    </reaction>
</comment>
<gene>
    <name evidence="11" type="ORF">DIC66_09215</name>
</gene>
<evidence type="ECO:0000256" key="6">
    <source>
        <dbReference type="ARBA" id="ARBA00023136"/>
    </source>
</evidence>
<evidence type="ECO:0000313" key="11">
    <source>
        <dbReference type="EMBL" id="RFO97298.1"/>
    </source>
</evidence>
<evidence type="ECO:0000256" key="9">
    <source>
        <dbReference type="SAM" id="Phobius"/>
    </source>
</evidence>
<dbReference type="InterPro" id="IPR029787">
    <property type="entry name" value="Nucleotide_cyclase"/>
</dbReference>
<evidence type="ECO:0000256" key="3">
    <source>
        <dbReference type="ARBA" id="ARBA00022475"/>
    </source>
</evidence>
<dbReference type="GO" id="GO:0005886">
    <property type="term" value="C:plasma membrane"/>
    <property type="evidence" value="ECO:0007669"/>
    <property type="project" value="UniProtKB-SubCell"/>
</dbReference>
<keyword evidence="4 9" id="KW-0812">Transmembrane</keyword>
<dbReference type="FunFam" id="3.30.70.270:FF:000001">
    <property type="entry name" value="Diguanylate cyclase domain protein"/>
    <property type="match status" value="1"/>
</dbReference>
<dbReference type="NCBIfam" id="TIGR00254">
    <property type="entry name" value="GGDEF"/>
    <property type="match status" value="1"/>
</dbReference>
<dbReference type="GO" id="GO:0043709">
    <property type="term" value="P:cell adhesion involved in single-species biofilm formation"/>
    <property type="evidence" value="ECO:0007669"/>
    <property type="project" value="TreeGrafter"/>
</dbReference>
<dbReference type="PANTHER" id="PTHR45138:SF9">
    <property type="entry name" value="DIGUANYLATE CYCLASE DGCM-RELATED"/>
    <property type="match status" value="1"/>
</dbReference>
<comment type="subcellular location">
    <subcellularLocation>
        <location evidence="1">Cell membrane</location>
        <topology evidence="1">Multi-pass membrane protein</topology>
    </subcellularLocation>
</comment>
<sequence>MRTVSPYQPSIAQWVRTSTALQIATVALGCLLSAEFASRFALSSTGATVLWLPNAVALSALLLTRSSLWWKFGLTQIVCELLIGAGALPLPQALGFAFGNLLEVLLSAYLIRRWCGRNFAFSNLREVLLFAAVAMVLAPGVASLLGTWLHYSAAAEHVSFLEHWQTWWLGDGMGMVVLTPLLFGWLREPTEAPLAPTRSWLECSLFVVLLSGLLYLLLFFVPKPDNAWGFSSMLLLPFFLWAALRFGTLGVSLVGCLVSLLAIVQTYHGRGVFSLLDAHIQAQLLQQCLATLLLTGLAVAAIVNDLGMKYRSLEQAEQKLEVAHAALTVLNQELEVRVAQRTAELERLATTDALTDAHNRRFLMARAGIEIAQAQRQLHAVSLVMFDIDHFKHVNDSHGHNVGDRVLVALSNAVRKELRLGDTFARVGGEEFVMLLPRSDADQALLVAERLRSMVEALEIQADEDLVLHITASFGVATLSPAISTVDALYVAADTALYQAKDSGRNCVVAYKAPSEPALTKLA</sequence>
<organism evidence="11 12">
    <name type="scientific">Rhodoferax lacus</name>
    <dbReference type="NCBI Taxonomy" id="2184758"/>
    <lineage>
        <taxon>Bacteria</taxon>
        <taxon>Pseudomonadati</taxon>
        <taxon>Pseudomonadota</taxon>
        <taxon>Betaproteobacteria</taxon>
        <taxon>Burkholderiales</taxon>
        <taxon>Comamonadaceae</taxon>
        <taxon>Rhodoferax</taxon>
    </lineage>
</organism>
<dbReference type="PANTHER" id="PTHR45138">
    <property type="entry name" value="REGULATORY COMPONENTS OF SENSORY TRANSDUCTION SYSTEM"/>
    <property type="match status" value="1"/>
</dbReference>
<feature type="transmembrane region" description="Helical" evidence="9">
    <location>
        <begin position="90"/>
        <end position="111"/>
    </location>
</feature>
<feature type="coiled-coil region" evidence="8">
    <location>
        <begin position="313"/>
        <end position="351"/>
    </location>
</feature>
<dbReference type="AlphaFoldDB" id="A0A3E1RD58"/>
<proteinExistence type="predicted"/>
<evidence type="ECO:0000256" key="7">
    <source>
        <dbReference type="ARBA" id="ARBA00034247"/>
    </source>
</evidence>
<dbReference type="SMART" id="SM00267">
    <property type="entry name" value="GGDEF"/>
    <property type="match status" value="1"/>
</dbReference>
<keyword evidence="6 9" id="KW-0472">Membrane</keyword>
<comment type="caution">
    <text evidence="11">The sequence shown here is derived from an EMBL/GenBank/DDBJ whole genome shotgun (WGS) entry which is preliminary data.</text>
</comment>
<feature type="transmembrane region" description="Helical" evidence="9">
    <location>
        <begin position="49"/>
        <end position="70"/>
    </location>
</feature>
<keyword evidence="5 9" id="KW-1133">Transmembrane helix</keyword>
<feature type="transmembrane region" description="Helical" evidence="9">
    <location>
        <begin position="280"/>
        <end position="303"/>
    </location>
</feature>
<dbReference type="EC" id="2.7.7.65" evidence="2"/>
<feature type="transmembrane region" description="Helical" evidence="9">
    <location>
        <begin position="20"/>
        <end position="37"/>
    </location>
</feature>
<dbReference type="InterPro" id="IPR043128">
    <property type="entry name" value="Rev_trsase/Diguanyl_cyclase"/>
</dbReference>
<name>A0A3E1RD58_9BURK</name>
<evidence type="ECO:0000256" key="5">
    <source>
        <dbReference type="ARBA" id="ARBA00022989"/>
    </source>
</evidence>
<feature type="transmembrane region" description="Helical" evidence="9">
    <location>
        <begin position="251"/>
        <end position="268"/>
    </location>
</feature>
<keyword evidence="3" id="KW-1003">Cell membrane</keyword>